<keyword evidence="1" id="KW-0472">Membrane</keyword>
<accession>A0A1M6JWJ5</accession>
<dbReference type="EMBL" id="FQZP01000063">
    <property type="protein sequence ID" value="SHJ51046.1"/>
    <property type="molecule type" value="Genomic_DNA"/>
</dbReference>
<keyword evidence="1" id="KW-1133">Transmembrane helix</keyword>
<dbReference type="AlphaFoldDB" id="A0A1M6JWJ5"/>
<gene>
    <name evidence="2" type="ORF">SAMN05444373_106312</name>
</gene>
<proteinExistence type="predicted"/>
<evidence type="ECO:0000313" key="3">
    <source>
        <dbReference type="Proteomes" id="UP000324781"/>
    </source>
</evidence>
<keyword evidence="3" id="KW-1185">Reference proteome</keyword>
<dbReference type="Proteomes" id="UP000324781">
    <property type="component" value="Unassembled WGS sequence"/>
</dbReference>
<keyword evidence="1" id="KW-0812">Transmembrane</keyword>
<dbReference type="InterPro" id="IPR021338">
    <property type="entry name" value="DUF2953"/>
</dbReference>
<protein>
    <recommendedName>
        <fullName evidence="4">DUF2953 domain-containing protein</fullName>
    </recommendedName>
</protein>
<dbReference type="RefSeq" id="WP_149679578.1">
    <property type="nucleotide sequence ID" value="NZ_DAONMB010000082.1"/>
</dbReference>
<organism evidence="2 3">
    <name type="scientific">Thermoclostridium caenicola</name>
    <dbReference type="NCBI Taxonomy" id="659425"/>
    <lineage>
        <taxon>Bacteria</taxon>
        <taxon>Bacillati</taxon>
        <taxon>Bacillota</taxon>
        <taxon>Clostridia</taxon>
        <taxon>Eubacteriales</taxon>
        <taxon>Oscillospiraceae</taxon>
        <taxon>Thermoclostridium</taxon>
    </lineage>
</organism>
<name>A0A1M6JWJ5_9FIRM</name>
<feature type="transmembrane region" description="Helical" evidence="1">
    <location>
        <begin position="109"/>
        <end position="130"/>
    </location>
</feature>
<reference evidence="2 3" key="1">
    <citation type="submission" date="2016-11" db="EMBL/GenBank/DDBJ databases">
        <authorList>
            <person name="Varghese N."/>
            <person name="Submissions S."/>
        </authorList>
    </citation>
    <scope>NUCLEOTIDE SEQUENCE [LARGE SCALE GENOMIC DNA]</scope>
    <source>
        <strain evidence="2 3">DSM 19027</strain>
    </source>
</reference>
<sequence length="191" mass="21731">MLLAAFIVLGIIAAGLLPLSFMAAATFKGSNFSLKLRVRLAGILTLFGWDSGEEGFDFLFKKRVKKEKKKKKRVNRIIRGIFNPESLVHIKGMATARFEIRGVIATHDAAGTALIYGSICAVLSTVIPHLNRSRVLADFYPDFQKKEPDLLISCIIRIRIIHIIYLIARLYIGKYLKGRWHSLWNRIQYRT</sequence>
<evidence type="ECO:0000313" key="2">
    <source>
        <dbReference type="EMBL" id="SHJ51046.1"/>
    </source>
</evidence>
<dbReference type="Pfam" id="PF11167">
    <property type="entry name" value="DUF2953"/>
    <property type="match status" value="1"/>
</dbReference>
<feature type="transmembrane region" description="Helical" evidence="1">
    <location>
        <begin position="150"/>
        <end position="172"/>
    </location>
</feature>
<evidence type="ECO:0008006" key="4">
    <source>
        <dbReference type="Google" id="ProtNLM"/>
    </source>
</evidence>
<evidence type="ECO:0000256" key="1">
    <source>
        <dbReference type="SAM" id="Phobius"/>
    </source>
</evidence>